<evidence type="ECO:0008006" key="3">
    <source>
        <dbReference type="Google" id="ProtNLM"/>
    </source>
</evidence>
<dbReference type="OrthoDB" id="9805740at2"/>
<protein>
    <recommendedName>
        <fullName evidence="3">Alpha-ribazole-5-phosphate synthase</fullName>
    </recommendedName>
</protein>
<keyword evidence="2" id="KW-1185">Reference proteome</keyword>
<proteinExistence type="predicted"/>
<accession>A0A1C0YU96</accession>
<comment type="caution">
    <text evidence="1">The sequence shown here is derived from an EMBL/GenBank/DDBJ whole genome shotgun (WGS) entry which is preliminary data.</text>
</comment>
<sequence>MRNAYIQNDLVVAVDNSVAIGEKPLDVVRAPDALVAAYTMRVLLLEQMCANARIQCITVGNGSGKDAFTPYIEGIRSVFTEVEEAMPPYVASTETNMETQQSALTITAIGTLQAPRTRGQYRYVIGHPHVGQSILDHPHEVAPLAGIYALWQQGIITHVWPTGSKGLAHECRRFFHEVPALPVALDVTCGPSSVVLVCATERLQLDVPHYNV</sequence>
<evidence type="ECO:0000313" key="2">
    <source>
        <dbReference type="Proteomes" id="UP000093482"/>
    </source>
</evidence>
<gene>
    <name evidence="1" type="ORF">A6K76_01475</name>
</gene>
<evidence type="ECO:0000313" key="1">
    <source>
        <dbReference type="EMBL" id="OCS90748.1"/>
    </source>
</evidence>
<dbReference type="RefSeq" id="WP_066464120.1">
    <property type="nucleotide sequence ID" value="NZ_MATO01000034.1"/>
</dbReference>
<organism evidence="1 2">
    <name type="scientific">Caryophanon latum</name>
    <dbReference type="NCBI Taxonomy" id="33977"/>
    <lineage>
        <taxon>Bacteria</taxon>
        <taxon>Bacillati</taxon>
        <taxon>Bacillota</taxon>
        <taxon>Bacilli</taxon>
        <taxon>Bacillales</taxon>
        <taxon>Caryophanaceae</taxon>
        <taxon>Caryophanon</taxon>
    </lineage>
</organism>
<dbReference type="EMBL" id="MATO01000034">
    <property type="protein sequence ID" value="OCS90748.1"/>
    <property type="molecule type" value="Genomic_DNA"/>
</dbReference>
<dbReference type="Proteomes" id="UP000093482">
    <property type="component" value="Unassembled WGS sequence"/>
</dbReference>
<name>A0A1C0YU96_9BACL</name>
<dbReference type="AlphaFoldDB" id="A0A1C0YU96"/>
<reference evidence="1 2" key="1">
    <citation type="submission" date="2016-07" db="EMBL/GenBank/DDBJ databases">
        <title>Caryophanon latum genome sequencing.</title>
        <authorList>
            <person name="Verma A."/>
            <person name="Pal Y."/>
            <person name="Krishnamurthi S."/>
        </authorList>
    </citation>
    <scope>NUCLEOTIDE SEQUENCE [LARGE SCALE GENOMIC DNA]</scope>
    <source>
        <strain evidence="1 2">DSM 14151</strain>
    </source>
</reference>